<dbReference type="GO" id="GO:0004497">
    <property type="term" value="F:monooxygenase activity"/>
    <property type="evidence" value="ECO:0007669"/>
    <property type="project" value="UniProtKB-KW"/>
</dbReference>
<keyword evidence="8" id="KW-1185">Reference proteome</keyword>
<dbReference type="Pfam" id="PF01494">
    <property type="entry name" value="FAD_binding_3"/>
    <property type="match status" value="1"/>
</dbReference>
<dbReference type="InParanoid" id="A0A0C3GN46"/>
<evidence type="ECO:0000256" key="1">
    <source>
        <dbReference type="ARBA" id="ARBA00007992"/>
    </source>
</evidence>
<dbReference type="STRING" id="765440.A0A0C3GN46"/>
<dbReference type="HOGENOM" id="CLU_009665_19_5_1"/>
<evidence type="ECO:0000256" key="4">
    <source>
        <dbReference type="ARBA" id="ARBA00023002"/>
    </source>
</evidence>
<organism evidence="7 8">
    <name type="scientific">Piloderma croceum (strain F 1598)</name>
    <dbReference type="NCBI Taxonomy" id="765440"/>
    <lineage>
        <taxon>Eukaryota</taxon>
        <taxon>Fungi</taxon>
        <taxon>Dikarya</taxon>
        <taxon>Basidiomycota</taxon>
        <taxon>Agaricomycotina</taxon>
        <taxon>Agaricomycetes</taxon>
        <taxon>Agaricomycetidae</taxon>
        <taxon>Atheliales</taxon>
        <taxon>Atheliaceae</taxon>
        <taxon>Piloderma</taxon>
    </lineage>
</organism>
<evidence type="ECO:0000256" key="5">
    <source>
        <dbReference type="ARBA" id="ARBA00023033"/>
    </source>
</evidence>
<dbReference type="SUPFAM" id="SSF51905">
    <property type="entry name" value="FAD/NAD(P)-binding domain"/>
    <property type="match status" value="1"/>
</dbReference>
<dbReference type="GO" id="GO:0071949">
    <property type="term" value="F:FAD binding"/>
    <property type="evidence" value="ECO:0007669"/>
    <property type="project" value="InterPro"/>
</dbReference>
<evidence type="ECO:0000259" key="6">
    <source>
        <dbReference type="Pfam" id="PF01494"/>
    </source>
</evidence>
<feature type="domain" description="FAD-binding" evidence="6">
    <location>
        <begin position="4"/>
        <end position="322"/>
    </location>
</feature>
<keyword evidence="4" id="KW-0560">Oxidoreductase</keyword>
<evidence type="ECO:0000313" key="8">
    <source>
        <dbReference type="Proteomes" id="UP000054166"/>
    </source>
</evidence>
<comment type="similarity">
    <text evidence="1">Belongs to the paxM FAD-dependent monooxygenase family.</text>
</comment>
<dbReference type="EMBL" id="KN832970">
    <property type="protein sequence ID" value="KIM91956.1"/>
    <property type="molecule type" value="Genomic_DNA"/>
</dbReference>
<evidence type="ECO:0000256" key="3">
    <source>
        <dbReference type="ARBA" id="ARBA00022827"/>
    </source>
</evidence>
<gene>
    <name evidence="7" type="ORF">PILCRDRAFT_105817</name>
</gene>
<protein>
    <recommendedName>
        <fullName evidence="6">FAD-binding domain-containing protein</fullName>
    </recommendedName>
</protein>
<dbReference type="Proteomes" id="UP000054166">
    <property type="component" value="Unassembled WGS sequence"/>
</dbReference>
<dbReference type="InterPro" id="IPR036188">
    <property type="entry name" value="FAD/NAD-bd_sf"/>
</dbReference>
<dbReference type="PANTHER" id="PTHR13789">
    <property type="entry name" value="MONOOXYGENASE"/>
    <property type="match status" value="1"/>
</dbReference>
<dbReference type="InterPro" id="IPR050493">
    <property type="entry name" value="FAD-dep_Monooxygenase_BioMet"/>
</dbReference>
<dbReference type="PRINTS" id="PR00420">
    <property type="entry name" value="RNGMNOXGNASE"/>
</dbReference>
<keyword evidence="3" id="KW-0274">FAD</keyword>
<evidence type="ECO:0000256" key="2">
    <source>
        <dbReference type="ARBA" id="ARBA00022630"/>
    </source>
</evidence>
<name>A0A0C3GN46_PILCF</name>
<reference evidence="7 8" key="1">
    <citation type="submission" date="2014-04" db="EMBL/GenBank/DDBJ databases">
        <authorList>
            <consortium name="DOE Joint Genome Institute"/>
            <person name="Kuo A."/>
            <person name="Tarkka M."/>
            <person name="Buscot F."/>
            <person name="Kohler A."/>
            <person name="Nagy L.G."/>
            <person name="Floudas D."/>
            <person name="Copeland A."/>
            <person name="Barry K.W."/>
            <person name="Cichocki N."/>
            <person name="Veneault-Fourrey C."/>
            <person name="LaButti K."/>
            <person name="Lindquist E.A."/>
            <person name="Lipzen A."/>
            <person name="Lundell T."/>
            <person name="Morin E."/>
            <person name="Murat C."/>
            <person name="Sun H."/>
            <person name="Tunlid A."/>
            <person name="Henrissat B."/>
            <person name="Grigoriev I.V."/>
            <person name="Hibbett D.S."/>
            <person name="Martin F."/>
            <person name="Nordberg H.P."/>
            <person name="Cantor M.N."/>
            <person name="Hua S.X."/>
        </authorList>
    </citation>
    <scope>NUCLEOTIDE SEQUENCE [LARGE SCALE GENOMIC DNA]</scope>
    <source>
        <strain evidence="7 8">F 1598</strain>
    </source>
</reference>
<keyword evidence="2" id="KW-0285">Flavoprotein</keyword>
<dbReference type="OrthoDB" id="47494at2759"/>
<evidence type="ECO:0000313" key="7">
    <source>
        <dbReference type="EMBL" id="KIM91956.1"/>
    </source>
</evidence>
<accession>A0A0C3GN46</accession>
<dbReference type="InterPro" id="IPR002938">
    <property type="entry name" value="FAD-bd"/>
</dbReference>
<dbReference type="Gene3D" id="3.50.50.60">
    <property type="entry name" value="FAD/NAD(P)-binding domain"/>
    <property type="match status" value="1"/>
</dbReference>
<dbReference type="AlphaFoldDB" id="A0A0C3GN46"/>
<sequence>MSQTKVIIVGCGIAGPILATFLKLKGYKPVVYERLTLDHEGGVGLMLQPNGLRVLALIPGFDIDKISGQYIDKLTFRSWIPEDEATLAEIDASTKERFGYRMKGVDRPGFRRLIVQTAEDHGVEIHWEHSLVSLEQGTDEVHVKFENGHSDTASFVIGCDGLHSNTRVSIFGRERADFTGLTQTAGESPTPASYSGKFYMSNIYANGVSMIAYPISATTTSWAVTQQEDEAKETWRAMDQQKQDEFKNSPLANWGFEGEGIVRSAPKLIKYGLYDRPELKSWYKGRVVLLGDAAHPTSPHLGQGANQAFEDTYHLVRLLVKYNPEASQPSTELLSTIFSEYEGIRITRTAELVRGARKQGEVRTVVGVEACLARNEMVKKMWQDDEKLWDAADYLLSGPFKGKSEI</sequence>
<proteinExistence type="inferred from homology"/>
<dbReference type="PANTHER" id="PTHR13789:SF309">
    <property type="entry name" value="PUTATIVE (AFU_ORTHOLOGUE AFUA_6G14510)-RELATED"/>
    <property type="match status" value="1"/>
</dbReference>
<reference evidence="8" key="2">
    <citation type="submission" date="2015-01" db="EMBL/GenBank/DDBJ databases">
        <title>Evolutionary Origins and Diversification of the Mycorrhizal Mutualists.</title>
        <authorList>
            <consortium name="DOE Joint Genome Institute"/>
            <consortium name="Mycorrhizal Genomics Consortium"/>
            <person name="Kohler A."/>
            <person name="Kuo A."/>
            <person name="Nagy L.G."/>
            <person name="Floudas D."/>
            <person name="Copeland A."/>
            <person name="Barry K.W."/>
            <person name="Cichocki N."/>
            <person name="Veneault-Fourrey C."/>
            <person name="LaButti K."/>
            <person name="Lindquist E.A."/>
            <person name="Lipzen A."/>
            <person name="Lundell T."/>
            <person name="Morin E."/>
            <person name="Murat C."/>
            <person name="Riley R."/>
            <person name="Ohm R."/>
            <person name="Sun H."/>
            <person name="Tunlid A."/>
            <person name="Henrissat B."/>
            <person name="Grigoriev I.V."/>
            <person name="Hibbett D.S."/>
            <person name="Martin F."/>
        </authorList>
    </citation>
    <scope>NUCLEOTIDE SEQUENCE [LARGE SCALE GENOMIC DNA]</scope>
    <source>
        <strain evidence="8">F 1598</strain>
    </source>
</reference>
<keyword evidence="5" id="KW-0503">Monooxygenase</keyword>